<reference evidence="1 2" key="1">
    <citation type="submission" date="2019-03" db="EMBL/GenBank/DDBJ databases">
        <title>The genome sequence of a newly discovered highly antifungal drug resistant Aspergillus species, Aspergillus tanneri NIH 1004.</title>
        <authorList>
            <person name="Mounaud S."/>
            <person name="Singh I."/>
            <person name="Joardar V."/>
            <person name="Pakala S."/>
            <person name="Pakala S."/>
            <person name="Venepally P."/>
            <person name="Hoover J."/>
            <person name="Nierman W."/>
            <person name="Chung J."/>
            <person name="Losada L."/>
        </authorList>
    </citation>
    <scope>NUCLEOTIDE SEQUENCE [LARGE SCALE GENOMIC DNA]</scope>
    <source>
        <strain evidence="1 2">NIH1004</strain>
    </source>
</reference>
<gene>
    <name evidence="1" type="ORF">EYZ11_000977</name>
</gene>
<protein>
    <submittedName>
        <fullName evidence="1">Uncharacterized protein</fullName>
    </submittedName>
</protein>
<dbReference type="Proteomes" id="UP000308092">
    <property type="component" value="Unassembled WGS sequence"/>
</dbReference>
<evidence type="ECO:0000313" key="2">
    <source>
        <dbReference type="Proteomes" id="UP000308092"/>
    </source>
</evidence>
<comment type="caution">
    <text evidence="1">The sequence shown here is derived from an EMBL/GenBank/DDBJ whole genome shotgun (WGS) entry which is preliminary data.</text>
</comment>
<organism evidence="1 2">
    <name type="scientific">Aspergillus tanneri</name>
    <dbReference type="NCBI Taxonomy" id="1220188"/>
    <lineage>
        <taxon>Eukaryota</taxon>
        <taxon>Fungi</taxon>
        <taxon>Dikarya</taxon>
        <taxon>Ascomycota</taxon>
        <taxon>Pezizomycotina</taxon>
        <taxon>Eurotiomycetes</taxon>
        <taxon>Eurotiomycetidae</taxon>
        <taxon>Eurotiales</taxon>
        <taxon>Aspergillaceae</taxon>
        <taxon>Aspergillus</taxon>
        <taxon>Aspergillus subgen. Circumdati</taxon>
    </lineage>
</organism>
<proteinExistence type="predicted"/>
<dbReference type="VEuPathDB" id="FungiDB:EYZ11_000977"/>
<dbReference type="AlphaFoldDB" id="A0A4S3JVS6"/>
<accession>A0A4S3JVS6</accession>
<name>A0A4S3JVS6_9EURO</name>
<sequence>MFLTSASRTYFAMFNGMVNRQPSPFIPNFSFLSMLLTNTKRDPNTEWLSIKNLGLQANAEVNLFATSRFIQDIGRQFQGSIRLEIQKYLYEKLQNLR</sequence>
<evidence type="ECO:0000313" key="1">
    <source>
        <dbReference type="EMBL" id="THC99517.1"/>
    </source>
</evidence>
<dbReference type="EMBL" id="SOSA01000016">
    <property type="protein sequence ID" value="THC99517.1"/>
    <property type="molecule type" value="Genomic_DNA"/>
</dbReference>
<keyword evidence="2" id="KW-1185">Reference proteome</keyword>